<dbReference type="AlphaFoldDB" id="A0A2K9LP64"/>
<dbReference type="InterPro" id="IPR050595">
    <property type="entry name" value="Bact_response_regulator"/>
</dbReference>
<dbReference type="InterPro" id="IPR001789">
    <property type="entry name" value="Sig_transdc_resp-reg_receiver"/>
</dbReference>
<gene>
    <name evidence="5" type="ORF">Kalk_17610</name>
</gene>
<dbReference type="Proteomes" id="UP000235116">
    <property type="component" value="Chromosome"/>
</dbReference>
<dbReference type="PANTHER" id="PTHR44591:SF3">
    <property type="entry name" value="RESPONSE REGULATORY DOMAIN-CONTAINING PROTEIN"/>
    <property type="match status" value="1"/>
</dbReference>
<feature type="modified residue" description="4-aspartylphosphate" evidence="2">
    <location>
        <position position="57"/>
    </location>
</feature>
<dbReference type="KEGG" id="kak:Kalk_17610"/>
<sequence>MPNPDLPIMIVDDAKFSGAVIGRTLKAAGFKDIRTASSAQQALAMLESRPVNVLIADWLMPEMDGLELAGQVRQVDEATNHFTYIMLLTAKEGDQALGQAFDQGVDDFINKSVMNQQLLPRIYAADRLSSLHNRLLQENQLLVESNQRFKKHSLVDPLTGMGNGHFAIERLDATIKHAQSRQGAACVMIINVDNYKELIQQQGKNIMREIIVGTARRLRQLVRPLDVVARLSNEQFAIVTHQTDIMQANAVTYRRIYDALNVKALKTSKGFVNIKASMCMSAADQETGFPAADKMLAITQQQIPSARETGRLMVIRWRSAKKSD</sequence>
<evidence type="ECO:0000259" key="4">
    <source>
        <dbReference type="PROSITE" id="PS50887"/>
    </source>
</evidence>
<dbReference type="InterPro" id="IPR043128">
    <property type="entry name" value="Rev_trsase/Diguanyl_cyclase"/>
</dbReference>
<evidence type="ECO:0000256" key="1">
    <source>
        <dbReference type="ARBA" id="ARBA00022553"/>
    </source>
</evidence>
<dbReference type="RefSeq" id="WP_101895503.1">
    <property type="nucleotide sequence ID" value="NZ_CP022684.1"/>
</dbReference>
<dbReference type="PANTHER" id="PTHR44591">
    <property type="entry name" value="STRESS RESPONSE REGULATOR PROTEIN 1"/>
    <property type="match status" value="1"/>
</dbReference>
<dbReference type="InterPro" id="IPR029787">
    <property type="entry name" value="Nucleotide_cyclase"/>
</dbReference>
<dbReference type="PROSITE" id="PS50887">
    <property type="entry name" value="GGDEF"/>
    <property type="match status" value="1"/>
</dbReference>
<accession>A0A2K9LP64</accession>
<evidence type="ECO:0000256" key="2">
    <source>
        <dbReference type="PROSITE-ProRule" id="PRU00169"/>
    </source>
</evidence>
<dbReference type="SMART" id="SM00448">
    <property type="entry name" value="REC"/>
    <property type="match status" value="1"/>
</dbReference>
<dbReference type="SUPFAM" id="SSF55073">
    <property type="entry name" value="Nucleotide cyclase"/>
    <property type="match status" value="1"/>
</dbReference>
<dbReference type="PROSITE" id="PS50110">
    <property type="entry name" value="RESPONSE_REGULATORY"/>
    <property type="match status" value="1"/>
</dbReference>
<dbReference type="Gene3D" id="3.30.70.270">
    <property type="match status" value="1"/>
</dbReference>
<evidence type="ECO:0000313" key="5">
    <source>
        <dbReference type="EMBL" id="AUM14128.1"/>
    </source>
</evidence>
<reference evidence="6" key="1">
    <citation type="submission" date="2017-08" db="EMBL/GenBank/DDBJ databases">
        <title>Direct submision.</title>
        <authorList>
            <person name="Kim S.-J."/>
            <person name="Rhee S.-K."/>
        </authorList>
    </citation>
    <scope>NUCLEOTIDE SEQUENCE [LARGE SCALE GENOMIC DNA]</scope>
    <source>
        <strain evidence="6">GI5</strain>
    </source>
</reference>
<organism evidence="5 6">
    <name type="scientific">Ketobacter alkanivorans</name>
    <dbReference type="NCBI Taxonomy" id="1917421"/>
    <lineage>
        <taxon>Bacteria</taxon>
        <taxon>Pseudomonadati</taxon>
        <taxon>Pseudomonadota</taxon>
        <taxon>Gammaproteobacteria</taxon>
        <taxon>Pseudomonadales</taxon>
        <taxon>Ketobacteraceae</taxon>
        <taxon>Ketobacter</taxon>
    </lineage>
</organism>
<evidence type="ECO:0000313" key="6">
    <source>
        <dbReference type="Proteomes" id="UP000235116"/>
    </source>
</evidence>
<dbReference type="SMART" id="SM00267">
    <property type="entry name" value="GGDEF"/>
    <property type="match status" value="1"/>
</dbReference>
<dbReference type="EMBL" id="CP022684">
    <property type="protein sequence ID" value="AUM14128.1"/>
    <property type="molecule type" value="Genomic_DNA"/>
</dbReference>
<feature type="domain" description="Response regulatory" evidence="3">
    <location>
        <begin position="7"/>
        <end position="126"/>
    </location>
</feature>
<dbReference type="Gene3D" id="3.40.50.2300">
    <property type="match status" value="1"/>
</dbReference>
<protein>
    <submittedName>
        <fullName evidence="5">Diguanylate cyclase</fullName>
    </submittedName>
</protein>
<evidence type="ECO:0000259" key="3">
    <source>
        <dbReference type="PROSITE" id="PS50110"/>
    </source>
</evidence>
<dbReference type="SUPFAM" id="SSF52172">
    <property type="entry name" value="CheY-like"/>
    <property type="match status" value="1"/>
</dbReference>
<dbReference type="InterPro" id="IPR011006">
    <property type="entry name" value="CheY-like_superfamily"/>
</dbReference>
<feature type="domain" description="GGDEF" evidence="4">
    <location>
        <begin position="183"/>
        <end position="319"/>
    </location>
</feature>
<dbReference type="InterPro" id="IPR000160">
    <property type="entry name" value="GGDEF_dom"/>
</dbReference>
<keyword evidence="6" id="KW-1185">Reference proteome</keyword>
<dbReference type="NCBIfam" id="TIGR00254">
    <property type="entry name" value="GGDEF"/>
    <property type="match status" value="1"/>
</dbReference>
<dbReference type="Pfam" id="PF00990">
    <property type="entry name" value="GGDEF"/>
    <property type="match status" value="1"/>
</dbReference>
<name>A0A2K9LP64_9GAMM</name>
<dbReference type="GO" id="GO:0000160">
    <property type="term" value="P:phosphorelay signal transduction system"/>
    <property type="evidence" value="ECO:0007669"/>
    <property type="project" value="InterPro"/>
</dbReference>
<dbReference type="Pfam" id="PF00072">
    <property type="entry name" value="Response_reg"/>
    <property type="match status" value="1"/>
</dbReference>
<proteinExistence type="predicted"/>
<dbReference type="OrthoDB" id="9800897at2"/>
<keyword evidence="1 2" id="KW-0597">Phosphoprotein</keyword>